<evidence type="ECO:0000259" key="1">
    <source>
        <dbReference type="PROSITE" id="PS50930"/>
    </source>
</evidence>
<dbReference type="InterPro" id="IPR046947">
    <property type="entry name" value="LytR-like"/>
</dbReference>
<dbReference type="PROSITE" id="PS50930">
    <property type="entry name" value="HTH_LYTTR"/>
    <property type="match status" value="1"/>
</dbReference>
<dbReference type="InterPro" id="IPR007492">
    <property type="entry name" value="LytTR_DNA-bd_dom"/>
</dbReference>
<sequence>MNQSCFFYRRDGLLRRINCADILFLEASDNYTRIHTEKGVHTVRATFKSVLEKLEEKGIVQIHRSHAILVDRLDTITGEQVILAGEKEVEVPFNRKYLPQLAKHLEIIGPPLDLEDEAES</sequence>
<dbReference type="Proteomes" id="UP000033121">
    <property type="component" value="Unassembled WGS sequence"/>
</dbReference>
<protein>
    <submittedName>
        <fullName evidence="2">Putative LytTR family DNA-binding protein</fullName>
    </submittedName>
</protein>
<organism evidence="2 3">
    <name type="scientific">Flavihumibacter petaseus NBRC 106054</name>
    <dbReference type="NCBI Taxonomy" id="1220578"/>
    <lineage>
        <taxon>Bacteria</taxon>
        <taxon>Pseudomonadati</taxon>
        <taxon>Bacteroidota</taxon>
        <taxon>Chitinophagia</taxon>
        <taxon>Chitinophagales</taxon>
        <taxon>Chitinophagaceae</taxon>
        <taxon>Flavihumibacter</taxon>
    </lineage>
</organism>
<accession>A0A0E9N1M6</accession>
<gene>
    <name evidence="2" type="ORF">FPE01S_02_10230</name>
</gene>
<dbReference type="AlphaFoldDB" id="A0A0E9N1M6"/>
<dbReference type="GO" id="GO:0003677">
    <property type="term" value="F:DNA binding"/>
    <property type="evidence" value="ECO:0007669"/>
    <property type="project" value="UniProtKB-KW"/>
</dbReference>
<dbReference type="PANTHER" id="PTHR37299:SF1">
    <property type="entry name" value="STAGE 0 SPORULATION PROTEIN A HOMOLOG"/>
    <property type="match status" value="1"/>
</dbReference>
<name>A0A0E9N1M6_9BACT</name>
<proteinExistence type="predicted"/>
<dbReference type="PANTHER" id="PTHR37299">
    <property type="entry name" value="TRANSCRIPTIONAL REGULATOR-RELATED"/>
    <property type="match status" value="1"/>
</dbReference>
<comment type="caution">
    <text evidence="2">The sequence shown here is derived from an EMBL/GenBank/DDBJ whole genome shotgun (WGS) entry which is preliminary data.</text>
</comment>
<dbReference type="STRING" id="1220578.FPE01S_02_10230"/>
<dbReference type="EMBL" id="BBWV01000002">
    <property type="protein sequence ID" value="GAO43917.1"/>
    <property type="molecule type" value="Genomic_DNA"/>
</dbReference>
<dbReference type="Pfam" id="PF04397">
    <property type="entry name" value="LytTR"/>
    <property type="match status" value="1"/>
</dbReference>
<keyword evidence="2" id="KW-0238">DNA-binding</keyword>
<evidence type="ECO:0000313" key="2">
    <source>
        <dbReference type="EMBL" id="GAO43917.1"/>
    </source>
</evidence>
<keyword evidence="3" id="KW-1185">Reference proteome</keyword>
<feature type="domain" description="HTH LytTR-type" evidence="1">
    <location>
        <begin position="6"/>
        <end position="107"/>
    </location>
</feature>
<dbReference type="GO" id="GO:0000156">
    <property type="term" value="F:phosphorelay response regulator activity"/>
    <property type="evidence" value="ECO:0007669"/>
    <property type="project" value="InterPro"/>
</dbReference>
<dbReference type="OrthoDB" id="677742at2"/>
<evidence type="ECO:0000313" key="3">
    <source>
        <dbReference type="Proteomes" id="UP000033121"/>
    </source>
</evidence>
<dbReference type="Gene3D" id="2.40.50.1020">
    <property type="entry name" value="LytTr DNA-binding domain"/>
    <property type="match status" value="1"/>
</dbReference>
<dbReference type="SMART" id="SM00850">
    <property type="entry name" value="LytTR"/>
    <property type="match status" value="1"/>
</dbReference>
<reference evidence="2 3" key="1">
    <citation type="submission" date="2015-04" db="EMBL/GenBank/DDBJ databases">
        <title>Whole genome shotgun sequence of Flavihumibacter petaseus NBRC 106054.</title>
        <authorList>
            <person name="Miyazawa S."/>
            <person name="Hosoyama A."/>
            <person name="Hashimoto M."/>
            <person name="Noguchi M."/>
            <person name="Tsuchikane K."/>
            <person name="Ohji S."/>
            <person name="Yamazoe A."/>
            <person name="Ichikawa N."/>
            <person name="Kimura A."/>
            <person name="Fujita N."/>
        </authorList>
    </citation>
    <scope>NUCLEOTIDE SEQUENCE [LARGE SCALE GENOMIC DNA]</scope>
    <source>
        <strain evidence="2 3">NBRC 106054</strain>
    </source>
</reference>
<dbReference type="RefSeq" id="WP_046369727.1">
    <property type="nucleotide sequence ID" value="NZ_BBWV01000002.1"/>
</dbReference>